<name>A0ACB7T4N7_HYAAI</name>
<evidence type="ECO:0000313" key="1">
    <source>
        <dbReference type="EMBL" id="KAH6942166.1"/>
    </source>
</evidence>
<proteinExistence type="predicted"/>
<evidence type="ECO:0000313" key="2">
    <source>
        <dbReference type="Proteomes" id="UP000821845"/>
    </source>
</evidence>
<reference evidence="1" key="1">
    <citation type="submission" date="2020-05" db="EMBL/GenBank/DDBJ databases">
        <title>Large-scale comparative analyses of tick genomes elucidate their genetic diversity and vector capacities.</title>
        <authorList>
            <person name="Jia N."/>
            <person name="Wang J."/>
            <person name="Shi W."/>
            <person name="Du L."/>
            <person name="Sun Y."/>
            <person name="Zhan W."/>
            <person name="Jiang J."/>
            <person name="Wang Q."/>
            <person name="Zhang B."/>
            <person name="Ji P."/>
            <person name="Sakyi L.B."/>
            <person name="Cui X."/>
            <person name="Yuan T."/>
            <person name="Jiang B."/>
            <person name="Yang W."/>
            <person name="Lam T.T.-Y."/>
            <person name="Chang Q."/>
            <person name="Ding S."/>
            <person name="Wang X."/>
            <person name="Zhu J."/>
            <person name="Ruan X."/>
            <person name="Zhao L."/>
            <person name="Wei J."/>
            <person name="Que T."/>
            <person name="Du C."/>
            <person name="Cheng J."/>
            <person name="Dai P."/>
            <person name="Han X."/>
            <person name="Huang E."/>
            <person name="Gao Y."/>
            <person name="Liu J."/>
            <person name="Shao H."/>
            <person name="Ye R."/>
            <person name="Li L."/>
            <person name="Wei W."/>
            <person name="Wang X."/>
            <person name="Wang C."/>
            <person name="Yang T."/>
            <person name="Huo Q."/>
            <person name="Li W."/>
            <person name="Guo W."/>
            <person name="Chen H."/>
            <person name="Zhou L."/>
            <person name="Ni X."/>
            <person name="Tian J."/>
            <person name="Zhou Y."/>
            <person name="Sheng Y."/>
            <person name="Liu T."/>
            <person name="Pan Y."/>
            <person name="Xia L."/>
            <person name="Li J."/>
            <person name="Zhao F."/>
            <person name="Cao W."/>
        </authorList>
    </citation>
    <scope>NUCLEOTIDE SEQUENCE</scope>
    <source>
        <strain evidence="1">Hyas-2018</strain>
    </source>
</reference>
<comment type="caution">
    <text evidence="1">The sequence shown here is derived from an EMBL/GenBank/DDBJ whole genome shotgun (WGS) entry which is preliminary data.</text>
</comment>
<organism evidence="1 2">
    <name type="scientific">Hyalomma asiaticum</name>
    <name type="common">Tick</name>
    <dbReference type="NCBI Taxonomy" id="266040"/>
    <lineage>
        <taxon>Eukaryota</taxon>
        <taxon>Metazoa</taxon>
        <taxon>Ecdysozoa</taxon>
        <taxon>Arthropoda</taxon>
        <taxon>Chelicerata</taxon>
        <taxon>Arachnida</taxon>
        <taxon>Acari</taxon>
        <taxon>Parasitiformes</taxon>
        <taxon>Ixodida</taxon>
        <taxon>Ixodoidea</taxon>
        <taxon>Ixodidae</taxon>
        <taxon>Hyalomminae</taxon>
        <taxon>Hyalomma</taxon>
    </lineage>
</organism>
<accession>A0ACB7T4N7</accession>
<protein>
    <submittedName>
        <fullName evidence="1">Uncharacterized protein</fullName>
    </submittedName>
</protein>
<keyword evidence="2" id="KW-1185">Reference proteome</keyword>
<gene>
    <name evidence="1" type="ORF">HPB50_001689</name>
</gene>
<dbReference type="Proteomes" id="UP000821845">
    <property type="component" value="Chromosome 10"/>
</dbReference>
<sequence>MTVVISEATGCAEERVRRARRRACVGCYLHTSQTDKIHEVDRRHTASLLYITHFTAVLYRGVVMTSEQKTGEGCVAPSHVDSSSPSDIVASREVHTFFSTMESSFVQIREPSESSIETAKFLACCRSVLPVFNVLGGRVFASIKADVQGNIDKLDEKYNTDKDGFDRLTAMLQKEVDEGRNATSGRAIEALLWLKRALEFILNFLSEIHGGNENLADCATRAYNGTLKQYHSWLVQKVFVLAVRAMPSMKTFKHVLAPSPKDASHPDYAKQLHADCGEYVVALRSVLETVNQYYKHRNLEPTP</sequence>
<dbReference type="EMBL" id="CM023490">
    <property type="protein sequence ID" value="KAH6942166.1"/>
    <property type="molecule type" value="Genomic_DNA"/>
</dbReference>